<dbReference type="PIRSF" id="PIRSF010606">
    <property type="entry name" value="Spore_coat_CotJB"/>
    <property type="match status" value="1"/>
</dbReference>
<dbReference type="Pfam" id="PF12652">
    <property type="entry name" value="CotJB"/>
    <property type="match status" value="1"/>
</dbReference>
<evidence type="ECO:0000313" key="3">
    <source>
        <dbReference type="Proteomes" id="UP000009315"/>
    </source>
</evidence>
<dbReference type="STRING" id="1121428.DESHY_160221"/>
<dbReference type="Proteomes" id="UP000009315">
    <property type="component" value="Unassembled WGS sequence"/>
</dbReference>
<dbReference type="InterPro" id="IPR024207">
    <property type="entry name" value="CotJB_dom"/>
</dbReference>
<keyword evidence="3" id="KW-1185">Reference proteome</keyword>
<dbReference type="AlphaFoldDB" id="K8DYS0"/>
<evidence type="ECO:0000313" key="2">
    <source>
        <dbReference type="EMBL" id="CCO08097.1"/>
    </source>
</evidence>
<dbReference type="InterPro" id="IPR016571">
    <property type="entry name" value="Spore_coat_assembly_CotJB"/>
</dbReference>
<gene>
    <name evidence="2" type="primary">cotJB</name>
    <name evidence="2" type="ORF">DESHY_160221</name>
</gene>
<name>K8DYS0_9FIRM</name>
<comment type="caution">
    <text evidence="2">The sequence shown here is derived from an EMBL/GenBank/DDBJ whole genome shotgun (WGS) entry which is preliminary data.</text>
</comment>
<feature type="domain" description="Protein CotJB" evidence="1">
    <location>
        <begin position="10"/>
        <end position="86"/>
    </location>
</feature>
<evidence type="ECO:0000259" key="1">
    <source>
        <dbReference type="Pfam" id="PF12652"/>
    </source>
</evidence>
<dbReference type="EMBL" id="CAOS01000008">
    <property type="protein sequence ID" value="CCO08097.1"/>
    <property type="molecule type" value="Genomic_DNA"/>
</dbReference>
<accession>K8DYS0</accession>
<sequence length="89" mass="10626">MEAQAMAQYQLLMQIMQLEFAALELNLFLDTHPDCQESLAQFNKIHQELMQCKRTYEQTYGPLCNFGFSPNAGNYWQWINSPWPWEIKY</sequence>
<proteinExistence type="predicted"/>
<reference evidence="2 3" key="1">
    <citation type="journal article" date="2013" name="Genome Announc.">
        <title>Genome Sequence of the Sulfate-Reducing Bacterium Desulfotomaculum hydrothermale Lam5(T).</title>
        <authorList>
            <person name="Amin O."/>
            <person name="Fardeau M.L."/>
            <person name="Valette O."/>
            <person name="Hirschler-Rea A."/>
            <person name="Barbe V."/>
            <person name="Medigue C."/>
            <person name="Vacherie B."/>
            <person name="Ollivier B."/>
            <person name="Bertin P.N."/>
            <person name="Dolla A."/>
        </authorList>
    </citation>
    <scope>NUCLEOTIDE SEQUENCE [LARGE SCALE GENOMIC DNA]</scope>
    <source>
        <strain evidence="3">Lam5 / DSM 18033</strain>
    </source>
</reference>
<organism evidence="2 3">
    <name type="scientific">Desulforamulus hydrothermalis Lam5 = DSM 18033</name>
    <dbReference type="NCBI Taxonomy" id="1121428"/>
    <lineage>
        <taxon>Bacteria</taxon>
        <taxon>Bacillati</taxon>
        <taxon>Bacillota</taxon>
        <taxon>Clostridia</taxon>
        <taxon>Eubacteriales</taxon>
        <taxon>Peptococcaceae</taxon>
        <taxon>Desulforamulus</taxon>
    </lineage>
</organism>
<dbReference type="eggNOG" id="ENOG5032Y4N">
    <property type="taxonomic scope" value="Bacteria"/>
</dbReference>
<protein>
    <submittedName>
        <fullName evidence="2">Protein CotJB</fullName>
    </submittedName>
</protein>